<reference evidence="3" key="2">
    <citation type="submission" date="2014-06" db="EMBL/GenBank/DDBJ databases">
        <authorList>
            <person name="Aslett M."/>
            <person name="De Silva Nishadi"/>
        </authorList>
    </citation>
    <scope>NUCLEOTIDE SEQUENCE</scope>
    <source>
        <strain evidence="3">Bond</strain>
    </source>
</reference>
<evidence type="ECO:0000313" key="3">
    <source>
        <dbReference type="EMBL" id="CDR71927.1"/>
    </source>
</evidence>
<organism evidence="3">
    <name type="scientific">Babesia bigemina</name>
    <dbReference type="NCBI Taxonomy" id="5866"/>
    <lineage>
        <taxon>Eukaryota</taxon>
        <taxon>Sar</taxon>
        <taxon>Alveolata</taxon>
        <taxon>Apicomplexa</taxon>
        <taxon>Aconoidasida</taxon>
        <taxon>Piroplasmida</taxon>
        <taxon>Babesiidae</taxon>
        <taxon>Babesia</taxon>
    </lineage>
</organism>
<keyword evidence="2" id="KW-1133">Transmembrane helix</keyword>
<dbReference type="OrthoDB" id="10254720at2759"/>
<dbReference type="PANTHER" id="PTHR45615">
    <property type="entry name" value="MYOSIN HEAVY CHAIN, NON-MUSCLE"/>
    <property type="match status" value="1"/>
</dbReference>
<feature type="coiled-coil region" evidence="1">
    <location>
        <begin position="102"/>
        <end position="187"/>
    </location>
</feature>
<dbReference type="VEuPathDB" id="PiroplasmaDB:BBBOND_0005890"/>
<name>A0A061BKG1_BABBI</name>
<gene>
    <name evidence="3" type="ORF">BBBOND_0005890</name>
</gene>
<protein>
    <recommendedName>
        <fullName evidence="4">C3H1-type domain-containing protein</fullName>
    </recommendedName>
</protein>
<dbReference type="RefSeq" id="XP_012770869.1">
    <property type="nucleotide sequence ID" value="XM_012915415.1"/>
</dbReference>
<sequence>MTPLENLEKTLNNHASLNMVDKLITDQLSTWRGFSSLYVQEVEKSEAALVNVDDNLKNTVAPRIELLRQVAQNFWNSVNDDSFLDALNELDSKFSEIPQNVNQHIANQIQDVQRELNEKLHNIGTEIKNVKKEKNKHMKEIKRAVTSAQQLADKLVGTSANDFEKYKNDIKQQFEQMKAAVEKLTGKKGASSTLLENFGTVQTEVSGLEADVRHGLEELMKTIENIDIGSVTTQALSDLGKAKSDLDALAGTITDPSVKLKTKYENGVGGFNVQFAQLYRQASDIKTEEIRNGLNKLADVIGGPLSTLQNIHNTIHEELQSKLQDVAGELNDQVQELKKGINDKLGAYIKEIVGAVMKAIQTADPSSGDVGDDQFTAKAGPGIAALQEVAAFKQILSGPGIDLQAHLEMVLDDIREAIEIEGMSLDSNVEDTNPAVTALKNDLISKVDAAVQSIQTFAKEAANKGSEKFRDAIGVQINGQPRTAESGIYSQISNEMKKLKHPDTVGDTHDEFLIAFKAFESKLKRLTTSANAAKSAEEDIQKLVDSVTNAVNNLHQSITTFDDAAKKQIKAAARKAIDDALEKFVMDKIITTNIDVATLMTEFDTSKKSLTFAIEEIEKQLGILKTFPSIVDGKRIHAEQTMQTLKNEIEQILAKIKDINTPISAAESAFNTAMEALEGSLSSAQGTVKVIMPLLKSKLQSRVNNAFNEVEEYVQKMFNAQRNADFKSLKDCITERIPQIKDIIDRDSASGLKGLMNKFQEPLNRLHSSGTQLRTYAGKVKLFCEDFFVDFKNQPDLTDHSPLLTPLADALSSLLSTMHDQRHFHADVSRKLADLQTQLDRLTPSEFAEASPLLNVVKAGVRAFHGELAKQYVSRYSGERFTDEVVKDKRSSETKTVKSPAKAGDETEITEYGRKCAKVFLTSLATLSNDFKVLTEKCNNGREWSTEQINLYTDIGKFFGQRGYNVSTERDSHDGTLRNKTECQGANIKGFLTQMLNTAAINKLTDCLRSYYYVCHVRLTPPKTPTTVFAMLKWCAGLRYNAMLSKVEDYTKTLFSKPKKYEDRDYKDISVNDLQLVGTSTIKPRDLCDALYDVCRYAETVLITILGHGHNDGVYACDFSANEDGFSYPTAPGSCFDMLVDILNRLYRQLFFVYRQCRNDDSCSGWRDCLYGNAIGGSSFNCNTKQCANQKCKQTCNQIHNQMGDQHPKCGIKSPLQSFLEDGLPGFLPHEFKKPGCKLECTVSNHRGLPCNTPMGFPDISVMASHTRDGVHLMNVLRFYCGNESSPLTKLCAQLTCLLQMPPQTLGDIFAFYYGYIANWSGGFYERKGDEMRTQTSFRAAIAEANFGNPYQNVTPDALISSDNHTDKHLKGDLCSITSCVSGSDKPCGLYIRSVTFNTFSYYSSKHKGNHLSWIVYITETFCDLLKKLYDECCAKCDKRGSRCHDKRCVETCQVKYSDKEEDRKKLSDHSHEKECRSIITCRNTHPTLYKYGFTFGNPWALNGLGKDTAAKRTCKDFCEALKLMLVENSVLIELRKQIDDFLWAIRLNFSITVLVLWLLSVLYLLHIMVIRLDLLHIKSHLHSPSSHRIAAQSLLAAARVNKLNRVFYLQP</sequence>
<evidence type="ECO:0008006" key="4">
    <source>
        <dbReference type="Google" id="ProtNLM"/>
    </source>
</evidence>
<keyword evidence="1" id="KW-0175">Coiled coil</keyword>
<keyword evidence="2" id="KW-0472">Membrane</keyword>
<accession>A0A061BKG1</accession>
<dbReference type="GeneID" id="24562144"/>
<evidence type="ECO:0000256" key="1">
    <source>
        <dbReference type="SAM" id="Coils"/>
    </source>
</evidence>
<dbReference type="KEGG" id="bbig:BBBOND_0005890"/>
<reference evidence="3" key="1">
    <citation type="journal article" date="2014" name="Nucleic Acids Res.">
        <title>The evolutionary dynamics of variant antigen genes in Babesia reveal a history of genomic innovation underlying host-parasite interaction.</title>
        <authorList>
            <person name="Jackson A.P."/>
            <person name="Otto T.D."/>
            <person name="Darby A."/>
            <person name="Ramaprasad A."/>
            <person name="Xia D."/>
            <person name="Echaide I.E."/>
            <person name="Farber M."/>
            <person name="Gahlot S."/>
            <person name="Gamble J."/>
            <person name="Gupta D."/>
            <person name="Gupta Y."/>
            <person name="Jackson L."/>
            <person name="Malandrin L."/>
            <person name="Malas T.B."/>
            <person name="Moussa E."/>
            <person name="Nair M."/>
            <person name="Reid AJ."/>
            <person name="Sanders M."/>
            <person name="Sharma J."/>
            <person name="Tracey A."/>
            <person name="Quail M.A."/>
            <person name="Weir W."/>
            <person name="Wastling J.M."/>
            <person name="Hall N."/>
            <person name="Willadsen P."/>
            <person name="Lingelbach K."/>
            <person name="Shiels B."/>
            <person name="Tait A."/>
            <person name="Berriman M."/>
            <person name="Allred D.R."/>
            <person name="Pain A."/>
        </authorList>
    </citation>
    <scope>NUCLEOTIDE SEQUENCE</scope>
    <source>
        <strain evidence="3">Bond</strain>
    </source>
</reference>
<evidence type="ECO:0000256" key="2">
    <source>
        <dbReference type="SAM" id="Phobius"/>
    </source>
</evidence>
<keyword evidence="2" id="KW-0812">Transmembrane</keyword>
<dbReference type="PANTHER" id="PTHR45615:SF80">
    <property type="entry name" value="GRIP DOMAIN-CONTAINING PROTEIN"/>
    <property type="match status" value="1"/>
</dbReference>
<feature type="coiled-coil region" evidence="1">
    <location>
        <begin position="696"/>
        <end position="723"/>
    </location>
</feature>
<proteinExistence type="predicted"/>
<dbReference type="EMBL" id="LK055237">
    <property type="protein sequence ID" value="CDR71927.1"/>
    <property type="molecule type" value="Genomic_DNA"/>
</dbReference>
<feature type="transmembrane region" description="Helical" evidence="2">
    <location>
        <begin position="1542"/>
        <end position="1566"/>
    </location>
</feature>